<proteinExistence type="predicted"/>
<dbReference type="Pfam" id="PF19818">
    <property type="entry name" value="DUF6301"/>
    <property type="match status" value="1"/>
</dbReference>
<dbReference type="EMBL" id="CP094533">
    <property type="protein sequence ID" value="UOE27847.1"/>
    <property type="molecule type" value="Genomic_DNA"/>
</dbReference>
<dbReference type="RefSeq" id="WP_243570694.1">
    <property type="nucleotide sequence ID" value="NZ_BAAARD010000001.1"/>
</dbReference>
<keyword evidence="2" id="KW-1185">Reference proteome</keyword>
<dbReference type="InterPro" id="IPR046268">
    <property type="entry name" value="DUF6301"/>
</dbReference>
<reference evidence="1 2" key="1">
    <citation type="submission" date="2022-03" db="EMBL/GenBank/DDBJ databases">
        <title>Agromyces sp. isolated from the gut of P. brevitarsis seulensis larvae.</title>
        <authorList>
            <person name="Won M."/>
            <person name="Kwon S.-W."/>
        </authorList>
    </citation>
    <scope>NUCLEOTIDE SEQUENCE [LARGE SCALE GENOMIC DNA]</scope>
    <source>
        <strain evidence="1 2">KACC 16215</strain>
    </source>
</reference>
<dbReference type="Proteomes" id="UP000831304">
    <property type="component" value="Chromosome"/>
</dbReference>
<evidence type="ECO:0000313" key="1">
    <source>
        <dbReference type="EMBL" id="UOE27847.1"/>
    </source>
</evidence>
<name>A0ABY4AZK3_9MICO</name>
<protein>
    <submittedName>
        <fullName evidence="1">DUF6301 family protein</fullName>
    </submittedName>
</protein>
<gene>
    <name evidence="1" type="ORF">MTP13_08755</name>
</gene>
<sequence length="303" mass="32847">MVEDAALRHEPPHPVGLFGRISGREVELLSSGPAGALGIRVAFVSARRSDVPEGTPEVTGSAGARDDVICVPRSAVEDLVRWTWTAVLDGAEYGVQAVRDGRAAIVTRDSRLVWGDGWEGDARDGWARWVDVDDVEVTAHRHPIPPWKAMTPSEACDVMGFWADASWPLTRDEVIAVGAERFGWSVEVDRGVSYLMNTVSGFTIPDVSTIGENPLSYLTLRISDVIREVTPASTSFLGDAFTLAVREGERRWGPAALREVKESRIASWDAASGGRISFSSAPKSLAARFETPQGVALEKRLGH</sequence>
<organism evidence="1 2">
    <name type="scientific">Agromyces soli</name>
    <dbReference type="NCBI Taxonomy" id="659012"/>
    <lineage>
        <taxon>Bacteria</taxon>
        <taxon>Bacillati</taxon>
        <taxon>Actinomycetota</taxon>
        <taxon>Actinomycetes</taxon>
        <taxon>Micrococcales</taxon>
        <taxon>Microbacteriaceae</taxon>
        <taxon>Agromyces</taxon>
    </lineage>
</organism>
<accession>A0ABY4AZK3</accession>
<evidence type="ECO:0000313" key="2">
    <source>
        <dbReference type="Proteomes" id="UP000831304"/>
    </source>
</evidence>